<protein>
    <recommendedName>
        <fullName evidence="2">F-box domain-containing protein</fullName>
    </recommendedName>
</protein>
<evidence type="ECO:0000313" key="3">
    <source>
        <dbReference type="EMBL" id="KAJ3844411.1"/>
    </source>
</evidence>
<proteinExistence type="predicted"/>
<reference evidence="3" key="1">
    <citation type="submission" date="2022-08" db="EMBL/GenBank/DDBJ databases">
        <authorList>
            <consortium name="DOE Joint Genome Institute"/>
            <person name="Min B."/>
            <person name="Riley R."/>
            <person name="Sierra-Patev S."/>
            <person name="Naranjo-Ortiz M."/>
            <person name="Looney B."/>
            <person name="Konkel Z."/>
            <person name="Slot J.C."/>
            <person name="Sakamoto Y."/>
            <person name="Steenwyk J.L."/>
            <person name="Rokas A."/>
            <person name="Carro J."/>
            <person name="Camarero S."/>
            <person name="Ferreira P."/>
            <person name="Molpeceres G."/>
            <person name="Ruiz-Duenas F.J."/>
            <person name="Serrano A."/>
            <person name="Henrissat B."/>
            <person name="Drula E."/>
            <person name="Hughes K.W."/>
            <person name="Mata J.L."/>
            <person name="Ishikawa N.K."/>
            <person name="Vargas-Isla R."/>
            <person name="Ushijima S."/>
            <person name="Smith C.A."/>
            <person name="Ahrendt S."/>
            <person name="Andreopoulos W."/>
            <person name="He G."/>
            <person name="Labutti K."/>
            <person name="Lipzen A."/>
            <person name="Ng V."/>
            <person name="Sandor L."/>
            <person name="Barry K."/>
            <person name="Martinez A.T."/>
            <person name="Xiao Y."/>
            <person name="Gibbons J.G."/>
            <person name="Terashima K."/>
            <person name="Hibbett D.S."/>
            <person name="Grigoriev I.V."/>
        </authorList>
    </citation>
    <scope>NUCLEOTIDE SEQUENCE</scope>
    <source>
        <strain evidence="3">TFB9207</strain>
    </source>
</reference>
<evidence type="ECO:0000256" key="1">
    <source>
        <dbReference type="SAM" id="MobiDB-lite"/>
    </source>
</evidence>
<gene>
    <name evidence="3" type="ORF">F5878DRAFT_601891</name>
</gene>
<evidence type="ECO:0000259" key="2">
    <source>
        <dbReference type="Pfam" id="PF12937"/>
    </source>
</evidence>
<accession>A0AA38UKR1</accession>
<evidence type="ECO:0000313" key="4">
    <source>
        <dbReference type="Proteomes" id="UP001163846"/>
    </source>
</evidence>
<feature type="region of interest" description="Disordered" evidence="1">
    <location>
        <begin position="384"/>
        <end position="413"/>
    </location>
</feature>
<comment type="caution">
    <text evidence="3">The sequence shown here is derived from an EMBL/GenBank/DDBJ whole genome shotgun (WGS) entry which is preliminary data.</text>
</comment>
<feature type="compositionally biased region" description="Polar residues" evidence="1">
    <location>
        <begin position="402"/>
        <end position="413"/>
    </location>
</feature>
<dbReference type="Proteomes" id="UP001163846">
    <property type="component" value="Unassembled WGS sequence"/>
</dbReference>
<dbReference type="AlphaFoldDB" id="A0AA38UKR1"/>
<organism evidence="3 4">
    <name type="scientific">Lentinula raphanica</name>
    <dbReference type="NCBI Taxonomy" id="153919"/>
    <lineage>
        <taxon>Eukaryota</taxon>
        <taxon>Fungi</taxon>
        <taxon>Dikarya</taxon>
        <taxon>Basidiomycota</taxon>
        <taxon>Agaricomycotina</taxon>
        <taxon>Agaricomycetes</taxon>
        <taxon>Agaricomycetidae</taxon>
        <taxon>Agaricales</taxon>
        <taxon>Marasmiineae</taxon>
        <taxon>Omphalotaceae</taxon>
        <taxon>Lentinula</taxon>
    </lineage>
</organism>
<dbReference type="SUPFAM" id="SSF52047">
    <property type="entry name" value="RNI-like"/>
    <property type="match status" value="1"/>
</dbReference>
<dbReference type="Gene3D" id="1.20.1280.50">
    <property type="match status" value="1"/>
</dbReference>
<keyword evidence="4" id="KW-1185">Reference proteome</keyword>
<dbReference type="EMBL" id="MU805953">
    <property type="protein sequence ID" value="KAJ3844411.1"/>
    <property type="molecule type" value="Genomic_DNA"/>
</dbReference>
<sequence>MMNLPDELPNELLAEIFRNGVDLDRDEKQPRSLIAYCSVNARWRALCHQTPELWTDIRIPLIHVRSQATFEKAQIWFERSKTQLIDVTLIIVKAMLKMATHDDYDVMRDTVIMLESHISRIRRFNFWSEIPFGSCLINRVSYHLHRYHAPQLTDICLKFGFPPGTSNDNRHVIAMARPARVPLFNSAPQLRHQTLRGINLQFPLSGLRSLDLFDIIPTQWSLHDLSIDSPALEELRLLWLHPMRDPGRFDSWPTEYLFPALRSLVVSFIPYWNDLDHSISALALMSCPNLEFLEIRGPFVPNTAVSFFDPTLLARLHTLCLQDVKFVKPSLLGVDCYDLTFYQALTSVQHLQLKNTPLEPLFLKQDTKRKSLLRSRLALQPKGLSRIQKEESPAESGPFPSENPSLNPRAASSHTHWPNLNAITLDTAHTKDIICLCKLIAERPEIKTVYLSPSAKRLLASSVTVRRGDQTDRVSSHWDLNLKKQNWVREDRIDPVAWLEQRVEVREYHAKKETLY</sequence>
<feature type="domain" description="F-box" evidence="2">
    <location>
        <begin position="6"/>
        <end position="58"/>
    </location>
</feature>
<dbReference type="InterPro" id="IPR001810">
    <property type="entry name" value="F-box_dom"/>
</dbReference>
<dbReference type="Pfam" id="PF12937">
    <property type="entry name" value="F-box-like"/>
    <property type="match status" value="1"/>
</dbReference>
<name>A0AA38UKR1_9AGAR</name>